<dbReference type="PaxDb" id="39947-A0A0P0Y5J1"/>
<dbReference type="Proteomes" id="UP000059680">
    <property type="component" value="Chromosome 11"/>
</dbReference>
<accession>A0A0P0Y5J1</accession>
<organism evidence="1 2">
    <name type="scientific">Oryza sativa subsp. japonica</name>
    <name type="common">Rice</name>
    <dbReference type="NCBI Taxonomy" id="39947"/>
    <lineage>
        <taxon>Eukaryota</taxon>
        <taxon>Viridiplantae</taxon>
        <taxon>Streptophyta</taxon>
        <taxon>Embryophyta</taxon>
        <taxon>Tracheophyta</taxon>
        <taxon>Spermatophyta</taxon>
        <taxon>Magnoliopsida</taxon>
        <taxon>Liliopsida</taxon>
        <taxon>Poales</taxon>
        <taxon>Poaceae</taxon>
        <taxon>BOP clade</taxon>
        <taxon>Oryzoideae</taxon>
        <taxon>Oryzeae</taxon>
        <taxon>Oryzinae</taxon>
        <taxon>Oryza</taxon>
        <taxon>Oryza sativa</taxon>
    </lineage>
</organism>
<dbReference type="Gramene" id="Os11t0693750-00">
    <property type="protein sequence ID" value="Os11t0693750-00"/>
    <property type="gene ID" value="Os11g0693750"/>
</dbReference>
<name>A0A0P0Y5J1_ORYSJ</name>
<evidence type="ECO:0000313" key="1">
    <source>
        <dbReference type="EMBL" id="BAT15332.1"/>
    </source>
</evidence>
<reference evidence="1 2" key="2">
    <citation type="journal article" date="2013" name="Plant Cell Physiol.">
        <title>Rice Annotation Project Database (RAP-DB): an integrative and interactive database for rice genomics.</title>
        <authorList>
            <person name="Sakai H."/>
            <person name="Lee S.S."/>
            <person name="Tanaka T."/>
            <person name="Numa H."/>
            <person name="Kim J."/>
            <person name="Kawahara Y."/>
            <person name="Wakimoto H."/>
            <person name="Yang C.C."/>
            <person name="Iwamoto M."/>
            <person name="Abe T."/>
            <person name="Yamada Y."/>
            <person name="Muto A."/>
            <person name="Inokuchi H."/>
            <person name="Ikemura T."/>
            <person name="Matsumoto T."/>
            <person name="Sasaki T."/>
            <person name="Itoh T."/>
        </authorList>
    </citation>
    <scope>NUCLEOTIDE SEQUENCE [LARGE SCALE GENOMIC DNA]</scope>
    <source>
        <strain evidence="2">cv. Nipponbare</strain>
    </source>
</reference>
<dbReference type="InParanoid" id="A0A0P0Y5J1"/>
<protein>
    <submittedName>
        <fullName evidence="1">Os11g0693750 protein</fullName>
    </submittedName>
</protein>
<dbReference type="EMBL" id="AP014967">
    <property type="protein sequence ID" value="BAT15332.1"/>
    <property type="molecule type" value="Genomic_DNA"/>
</dbReference>
<gene>
    <name evidence="1" type="ordered locus">Os11g0693750</name>
    <name evidence="1" type="ORF">OSNPB_110693750</name>
</gene>
<sequence length="142" mass="16361">MKHIVQASFWYVRGDQHWDICLQTTTHKSNHVLMIDLRLNCNLISKILFACLIINCNGALHRNLLVVISSSLVHLTEATLSKNDTIIVCDFAYLLLCEYLNTYVFEKLTTIFVEMISKLPLLIFHAQENEYDGRNCDGTYCC</sequence>
<proteinExistence type="predicted"/>
<reference evidence="2" key="1">
    <citation type="journal article" date="2005" name="Nature">
        <title>The map-based sequence of the rice genome.</title>
        <authorList>
            <consortium name="International rice genome sequencing project (IRGSP)"/>
            <person name="Matsumoto T."/>
            <person name="Wu J."/>
            <person name="Kanamori H."/>
            <person name="Katayose Y."/>
            <person name="Fujisawa M."/>
            <person name="Namiki N."/>
            <person name="Mizuno H."/>
            <person name="Yamamoto K."/>
            <person name="Antonio B.A."/>
            <person name="Baba T."/>
            <person name="Sakata K."/>
            <person name="Nagamura Y."/>
            <person name="Aoki H."/>
            <person name="Arikawa K."/>
            <person name="Arita K."/>
            <person name="Bito T."/>
            <person name="Chiden Y."/>
            <person name="Fujitsuka N."/>
            <person name="Fukunaka R."/>
            <person name="Hamada M."/>
            <person name="Harada C."/>
            <person name="Hayashi A."/>
            <person name="Hijishita S."/>
            <person name="Honda M."/>
            <person name="Hosokawa S."/>
            <person name="Ichikawa Y."/>
            <person name="Idonuma A."/>
            <person name="Iijima M."/>
            <person name="Ikeda M."/>
            <person name="Ikeno M."/>
            <person name="Ito K."/>
            <person name="Ito S."/>
            <person name="Ito T."/>
            <person name="Ito Y."/>
            <person name="Ito Y."/>
            <person name="Iwabuchi A."/>
            <person name="Kamiya K."/>
            <person name="Karasawa W."/>
            <person name="Kurita K."/>
            <person name="Katagiri S."/>
            <person name="Kikuta A."/>
            <person name="Kobayashi H."/>
            <person name="Kobayashi N."/>
            <person name="Machita K."/>
            <person name="Maehara T."/>
            <person name="Masukawa M."/>
            <person name="Mizubayashi T."/>
            <person name="Mukai Y."/>
            <person name="Nagasaki H."/>
            <person name="Nagata Y."/>
            <person name="Naito S."/>
            <person name="Nakashima M."/>
            <person name="Nakama Y."/>
            <person name="Nakamichi Y."/>
            <person name="Nakamura M."/>
            <person name="Meguro A."/>
            <person name="Negishi M."/>
            <person name="Ohta I."/>
            <person name="Ohta T."/>
            <person name="Okamoto M."/>
            <person name="Ono N."/>
            <person name="Saji S."/>
            <person name="Sakaguchi M."/>
            <person name="Sakai K."/>
            <person name="Shibata M."/>
            <person name="Shimokawa T."/>
            <person name="Song J."/>
            <person name="Takazaki Y."/>
            <person name="Terasawa K."/>
            <person name="Tsugane M."/>
            <person name="Tsuji K."/>
            <person name="Ueda S."/>
            <person name="Waki K."/>
            <person name="Yamagata H."/>
            <person name="Yamamoto M."/>
            <person name="Yamamoto S."/>
            <person name="Yamane H."/>
            <person name="Yoshiki S."/>
            <person name="Yoshihara R."/>
            <person name="Yukawa K."/>
            <person name="Zhong H."/>
            <person name="Yano M."/>
            <person name="Yuan Q."/>
            <person name="Ouyang S."/>
            <person name="Liu J."/>
            <person name="Jones K.M."/>
            <person name="Gansberger K."/>
            <person name="Moffat K."/>
            <person name="Hill J."/>
            <person name="Bera J."/>
            <person name="Fadrosh D."/>
            <person name="Jin S."/>
            <person name="Johri S."/>
            <person name="Kim M."/>
            <person name="Overton L."/>
            <person name="Reardon M."/>
            <person name="Tsitrin T."/>
            <person name="Vuong H."/>
            <person name="Weaver B."/>
            <person name="Ciecko A."/>
            <person name="Tallon L."/>
            <person name="Jackson J."/>
            <person name="Pai G."/>
            <person name="Aken S.V."/>
            <person name="Utterback T."/>
            <person name="Reidmuller S."/>
            <person name="Feldblyum T."/>
            <person name="Hsiao J."/>
            <person name="Zismann V."/>
            <person name="Iobst S."/>
            <person name="de Vazeille A.R."/>
            <person name="Buell C.R."/>
            <person name="Ying K."/>
            <person name="Li Y."/>
            <person name="Lu T."/>
            <person name="Huang Y."/>
            <person name="Zhao Q."/>
            <person name="Feng Q."/>
            <person name="Zhang L."/>
            <person name="Zhu J."/>
            <person name="Weng Q."/>
            <person name="Mu J."/>
            <person name="Lu Y."/>
            <person name="Fan D."/>
            <person name="Liu Y."/>
            <person name="Guan J."/>
            <person name="Zhang Y."/>
            <person name="Yu S."/>
            <person name="Liu X."/>
            <person name="Zhang Y."/>
            <person name="Hong G."/>
            <person name="Han B."/>
            <person name="Choisne N."/>
            <person name="Demange N."/>
            <person name="Orjeda G."/>
            <person name="Samain S."/>
            <person name="Cattolico L."/>
            <person name="Pelletier E."/>
            <person name="Couloux A."/>
            <person name="Segurens B."/>
            <person name="Wincker P."/>
            <person name="D'Hont A."/>
            <person name="Scarpelli C."/>
            <person name="Weissenbach J."/>
            <person name="Salanoubat M."/>
            <person name="Quetier F."/>
            <person name="Yu Y."/>
            <person name="Kim H.R."/>
            <person name="Rambo T."/>
            <person name="Currie J."/>
            <person name="Collura K."/>
            <person name="Luo M."/>
            <person name="Yang T."/>
            <person name="Ammiraju J.S.S."/>
            <person name="Engler F."/>
            <person name="Soderlund C."/>
            <person name="Wing R.A."/>
            <person name="Palmer L.E."/>
            <person name="de la Bastide M."/>
            <person name="Spiegel L."/>
            <person name="Nascimento L."/>
            <person name="Zutavern T."/>
            <person name="O'Shaughnessy A."/>
            <person name="Dike S."/>
            <person name="Dedhia N."/>
            <person name="Preston R."/>
            <person name="Balija V."/>
            <person name="McCombie W.R."/>
            <person name="Chow T."/>
            <person name="Chen H."/>
            <person name="Chung M."/>
            <person name="Chen C."/>
            <person name="Shaw J."/>
            <person name="Wu H."/>
            <person name="Hsiao K."/>
            <person name="Chao Y."/>
            <person name="Chu M."/>
            <person name="Cheng C."/>
            <person name="Hour A."/>
            <person name="Lee P."/>
            <person name="Lin S."/>
            <person name="Lin Y."/>
            <person name="Liou J."/>
            <person name="Liu S."/>
            <person name="Hsing Y."/>
            <person name="Raghuvanshi S."/>
            <person name="Mohanty A."/>
            <person name="Bharti A.K."/>
            <person name="Gaur A."/>
            <person name="Gupta V."/>
            <person name="Kumar D."/>
            <person name="Ravi V."/>
            <person name="Vij S."/>
            <person name="Kapur A."/>
            <person name="Khurana P."/>
            <person name="Khurana P."/>
            <person name="Khurana J.P."/>
            <person name="Tyagi A.K."/>
            <person name="Gaikwad K."/>
            <person name="Singh A."/>
            <person name="Dalal V."/>
            <person name="Srivastava S."/>
            <person name="Dixit A."/>
            <person name="Pal A.K."/>
            <person name="Ghazi I.A."/>
            <person name="Yadav M."/>
            <person name="Pandit A."/>
            <person name="Bhargava A."/>
            <person name="Sureshbabu K."/>
            <person name="Batra K."/>
            <person name="Sharma T.R."/>
            <person name="Mohapatra T."/>
            <person name="Singh N.K."/>
            <person name="Messing J."/>
            <person name="Nelson A.B."/>
            <person name="Fuks G."/>
            <person name="Kavchok S."/>
            <person name="Keizer G."/>
            <person name="Linton E."/>
            <person name="Llaca V."/>
            <person name="Song R."/>
            <person name="Tanyolac B."/>
            <person name="Young S."/>
            <person name="Ho-Il K."/>
            <person name="Hahn J.H."/>
            <person name="Sangsakoo G."/>
            <person name="Vanavichit A."/>
            <person name="de Mattos Luiz.A.T."/>
            <person name="Zimmer P.D."/>
            <person name="Malone G."/>
            <person name="Dellagostin O."/>
            <person name="de Oliveira A.C."/>
            <person name="Bevan M."/>
            <person name="Bancroft I."/>
            <person name="Minx P."/>
            <person name="Cordum H."/>
            <person name="Wilson R."/>
            <person name="Cheng Z."/>
            <person name="Jin W."/>
            <person name="Jiang J."/>
            <person name="Leong S.A."/>
            <person name="Iwama H."/>
            <person name="Gojobori T."/>
            <person name="Itoh T."/>
            <person name="Niimura Y."/>
            <person name="Fujii Y."/>
            <person name="Habara T."/>
            <person name="Sakai H."/>
            <person name="Sato Y."/>
            <person name="Wilson G."/>
            <person name="Kumar K."/>
            <person name="McCouch S."/>
            <person name="Juretic N."/>
            <person name="Hoen D."/>
            <person name="Wright S."/>
            <person name="Bruskiewich R."/>
            <person name="Bureau T."/>
            <person name="Miyao A."/>
            <person name="Hirochika H."/>
            <person name="Nishikawa T."/>
            <person name="Kadowaki K."/>
            <person name="Sugiura M."/>
            <person name="Burr B."/>
            <person name="Sasaki T."/>
        </authorList>
    </citation>
    <scope>NUCLEOTIDE SEQUENCE [LARGE SCALE GENOMIC DNA]</scope>
    <source>
        <strain evidence="2">cv. Nipponbare</strain>
    </source>
</reference>
<evidence type="ECO:0000313" key="2">
    <source>
        <dbReference type="Proteomes" id="UP000059680"/>
    </source>
</evidence>
<keyword evidence="2" id="KW-1185">Reference proteome</keyword>
<reference evidence="1 2" key="3">
    <citation type="journal article" date="2013" name="Rice">
        <title>Improvement of the Oryza sativa Nipponbare reference genome using next generation sequence and optical map data.</title>
        <authorList>
            <person name="Kawahara Y."/>
            <person name="de la Bastide M."/>
            <person name="Hamilton J.P."/>
            <person name="Kanamori H."/>
            <person name="McCombie W.R."/>
            <person name="Ouyang S."/>
            <person name="Schwartz D.C."/>
            <person name="Tanaka T."/>
            <person name="Wu J."/>
            <person name="Zhou S."/>
            <person name="Childs K.L."/>
            <person name="Davidson R.M."/>
            <person name="Lin H."/>
            <person name="Quesada-Ocampo L."/>
            <person name="Vaillancourt B."/>
            <person name="Sakai H."/>
            <person name="Lee S.S."/>
            <person name="Kim J."/>
            <person name="Numa H."/>
            <person name="Itoh T."/>
            <person name="Buell C.R."/>
            <person name="Matsumoto T."/>
        </authorList>
    </citation>
    <scope>NUCLEOTIDE SEQUENCE [LARGE SCALE GENOMIC DNA]</scope>
    <source>
        <strain evidence="2">cv. Nipponbare</strain>
    </source>
</reference>
<dbReference type="AlphaFoldDB" id="A0A0P0Y5J1"/>